<dbReference type="Pfam" id="PF19730">
    <property type="entry name" value="DUF6221"/>
    <property type="match status" value="1"/>
</dbReference>
<evidence type="ECO:0000313" key="1">
    <source>
        <dbReference type="EMBL" id="MBB6121597.1"/>
    </source>
</evidence>
<proteinExistence type="predicted"/>
<organism evidence="1 2">
    <name type="scientific">Nocardiopsis algeriensis</name>
    <dbReference type="NCBI Taxonomy" id="1478215"/>
    <lineage>
        <taxon>Bacteria</taxon>
        <taxon>Bacillati</taxon>
        <taxon>Actinomycetota</taxon>
        <taxon>Actinomycetes</taxon>
        <taxon>Streptosporangiales</taxon>
        <taxon>Nocardiopsidaceae</taxon>
        <taxon>Nocardiopsis</taxon>
    </lineage>
</organism>
<dbReference type="RefSeq" id="WP_184293051.1">
    <property type="nucleotide sequence ID" value="NZ_JACHJO010000011.1"/>
</dbReference>
<accession>A0A841ISE2</accession>
<name>A0A841ISE2_9ACTN</name>
<evidence type="ECO:0000313" key="2">
    <source>
        <dbReference type="Proteomes" id="UP000536604"/>
    </source>
</evidence>
<gene>
    <name evidence="1" type="ORF">FHS13_003571</name>
</gene>
<sequence length="132" mass="14417">MTLIEFLNARLNEDEAAARKALPGPWHVVDGDTDRAQVRDSSGGYVAATGSAEASEESLPAPGTAAHIARHHPERVLREVAAKRAAITEIQQHSDFFGRKRKPVEEGLTGYTLRVAAAAYSDHPDFDREWAL</sequence>
<dbReference type="AlphaFoldDB" id="A0A841ISE2"/>
<reference evidence="1 2" key="1">
    <citation type="submission" date="2020-08" db="EMBL/GenBank/DDBJ databases">
        <title>Genomic Encyclopedia of Type Strains, Phase III (KMG-III): the genomes of soil and plant-associated and newly described type strains.</title>
        <authorList>
            <person name="Whitman W."/>
        </authorList>
    </citation>
    <scope>NUCLEOTIDE SEQUENCE [LARGE SCALE GENOMIC DNA]</scope>
    <source>
        <strain evidence="1 2">CECT 8712</strain>
    </source>
</reference>
<comment type="caution">
    <text evidence="1">The sequence shown here is derived from an EMBL/GenBank/DDBJ whole genome shotgun (WGS) entry which is preliminary data.</text>
</comment>
<keyword evidence="2" id="KW-1185">Reference proteome</keyword>
<dbReference type="InterPro" id="IPR046193">
    <property type="entry name" value="DUF6221"/>
</dbReference>
<protein>
    <submittedName>
        <fullName evidence="1">Uncharacterized protein</fullName>
    </submittedName>
</protein>
<dbReference type="EMBL" id="JACHJO010000011">
    <property type="protein sequence ID" value="MBB6121597.1"/>
    <property type="molecule type" value="Genomic_DNA"/>
</dbReference>
<dbReference type="Proteomes" id="UP000536604">
    <property type="component" value="Unassembled WGS sequence"/>
</dbReference>